<dbReference type="GO" id="GO:0016324">
    <property type="term" value="C:apical plasma membrane"/>
    <property type="evidence" value="ECO:0000318"/>
    <property type="project" value="GO_Central"/>
</dbReference>
<protein>
    <recommendedName>
        <fullName evidence="9">PDZ domain-containing protein</fullName>
    </recommendedName>
</protein>
<evidence type="ECO:0000256" key="3">
    <source>
        <dbReference type="ARBA" id="ARBA00022737"/>
    </source>
</evidence>
<feature type="compositionally biased region" description="Low complexity" evidence="4">
    <location>
        <begin position="593"/>
        <end position="613"/>
    </location>
</feature>
<accession>A9UW37</accession>
<evidence type="ECO:0008006" key="9">
    <source>
        <dbReference type="Google" id="ProtNLM"/>
    </source>
</evidence>
<dbReference type="PANTHER" id="PTHR14191">
    <property type="entry name" value="PDZ DOMAIN CONTAINING PROTEIN"/>
    <property type="match status" value="1"/>
</dbReference>
<dbReference type="eggNOG" id="ENOG502SH2F">
    <property type="taxonomic scope" value="Eukaryota"/>
</dbReference>
<dbReference type="PROSITE" id="PS50106">
    <property type="entry name" value="PDZ"/>
    <property type="match status" value="1"/>
</dbReference>
<evidence type="ECO:0000256" key="2">
    <source>
        <dbReference type="ARBA" id="ARBA00022475"/>
    </source>
</evidence>
<keyword evidence="2" id="KW-0472">Membrane</keyword>
<proteinExistence type="predicted"/>
<dbReference type="EMBL" id="CH991547">
    <property type="protein sequence ID" value="EDQ90493.1"/>
    <property type="molecule type" value="Genomic_DNA"/>
</dbReference>
<dbReference type="SUPFAM" id="SSF50729">
    <property type="entry name" value="PH domain-like"/>
    <property type="match status" value="1"/>
</dbReference>
<dbReference type="Gene3D" id="2.30.29.30">
    <property type="entry name" value="Pleckstrin-homology domain (PH domain)/Phosphotyrosine-binding domain (PTB)"/>
    <property type="match status" value="1"/>
</dbReference>
<feature type="compositionally biased region" description="Polar residues" evidence="4">
    <location>
        <begin position="71"/>
        <end position="81"/>
    </location>
</feature>
<dbReference type="Proteomes" id="UP000001357">
    <property type="component" value="Unassembled WGS sequence"/>
</dbReference>
<dbReference type="InterPro" id="IPR041489">
    <property type="entry name" value="PDZ_6"/>
</dbReference>
<dbReference type="SMART" id="SM00228">
    <property type="entry name" value="PDZ"/>
    <property type="match status" value="1"/>
</dbReference>
<evidence type="ECO:0000313" key="7">
    <source>
        <dbReference type="EMBL" id="EDQ90493.1"/>
    </source>
</evidence>
<keyword evidence="3" id="KW-0677">Repeat</keyword>
<dbReference type="GO" id="GO:0072659">
    <property type="term" value="P:protein localization to plasma membrane"/>
    <property type="evidence" value="ECO:0000318"/>
    <property type="project" value="GO_Central"/>
</dbReference>
<dbReference type="InterPro" id="IPR051067">
    <property type="entry name" value="NHER"/>
</dbReference>
<feature type="compositionally biased region" description="Polar residues" evidence="4">
    <location>
        <begin position="136"/>
        <end position="171"/>
    </location>
</feature>
<feature type="compositionally biased region" description="Polar residues" evidence="4">
    <location>
        <begin position="356"/>
        <end position="365"/>
    </location>
</feature>
<keyword evidence="2" id="KW-1003">Cell membrane</keyword>
<feature type="domain" description="PH" evidence="5">
    <location>
        <begin position="633"/>
        <end position="734"/>
    </location>
</feature>
<feature type="region of interest" description="Disordered" evidence="4">
    <location>
        <begin position="223"/>
        <end position="317"/>
    </location>
</feature>
<dbReference type="GeneID" id="5889867"/>
<dbReference type="Pfam" id="PF17820">
    <property type="entry name" value="PDZ_6"/>
    <property type="match status" value="1"/>
</dbReference>
<gene>
    <name evidence="7" type="ORF">MONBRDRAFT_7155</name>
</gene>
<feature type="region of interest" description="Disordered" evidence="4">
    <location>
        <begin position="544"/>
        <end position="621"/>
    </location>
</feature>
<dbReference type="CDD" id="cd00821">
    <property type="entry name" value="PH"/>
    <property type="match status" value="1"/>
</dbReference>
<dbReference type="Pfam" id="PF00169">
    <property type="entry name" value="PH"/>
    <property type="match status" value="1"/>
</dbReference>
<dbReference type="InterPro" id="IPR001478">
    <property type="entry name" value="PDZ"/>
</dbReference>
<dbReference type="PANTHER" id="PTHR14191:SF3">
    <property type="entry name" value="NA(+)_H(+) EXCHANGE REGULATORY COFACTOR-LIKE PROTEIN NRFL-1"/>
    <property type="match status" value="1"/>
</dbReference>
<name>A9UW37_MONBE</name>
<dbReference type="InterPro" id="IPR001849">
    <property type="entry name" value="PH_domain"/>
</dbReference>
<dbReference type="AlphaFoldDB" id="A9UW37"/>
<evidence type="ECO:0000259" key="5">
    <source>
        <dbReference type="PROSITE" id="PS50003"/>
    </source>
</evidence>
<feature type="compositionally biased region" description="Polar residues" evidence="4">
    <location>
        <begin position="1"/>
        <end position="11"/>
    </location>
</feature>
<evidence type="ECO:0000259" key="6">
    <source>
        <dbReference type="PROSITE" id="PS50106"/>
    </source>
</evidence>
<sequence length="853" mass="90248">MTTGTETTALESQMPELIPVPPTDFALATHAPDNSSSHAQVTSTSQRDPPDLPSVPASSQIEIGAQDPSPAATSSAQTPPCSTGVHVASPEASSASLKPPLIEERPDQPSDIAHVQESAGAVRPLPTHDDSPPSVIEQSATQSRIQKQTATSDPVPLTSASPETRPLNGSSGPAPATSVELSGDHPVPSKDDVVVLRTRRGRQALALGDATLSASSTDRASILSSFYFPPPPEFDESSSEVAPSSKPLQHSDSLPTSAKHDLSFGDSVESEASSMGPFSPTLRDLKTLPPPNMTSTPLRPEGGEAVGSSADRDALQQRRHNRPVIVYDLPVAAIPERRSLWGRVRSAFGSKRTRPETPTSPSNTAPRHRPGRPADVAEVADALTSLAHSLDEVVGDNGEVVLVYTLFLRAPVWFGRTQSATSAQTKLNLSARRVIIHRTAIGFGFAINGESPVFITTVVPGGPSDKGLAGLLPRDIILKVNGTPCPRGPRTHVVALVKNTPPGQPLELVVCRTPEQKRKRFGGASTLDTNHAESHLATFHRTLWEPPNDSSQGLSETVVVPPSPSTIASPSVELTTRPTNAVPVSPPALPNHATSTSQPAAPRAAALPASSPSIDTSQASTTVEVRRLRDIGESDYSGWLKKKTGAVVGAGDWKRRYFVLFGSRMAYFKKATPNAKPCGVLELQQCRIQRTRETDMDNTFRVICKEFKNLLLAAPTQTPESVQLELKDLDAECSAEPPSRMLSSAGRPASMTADDEFAQVLAGLQLLGRDAQANTKSSVVAPQGSARTAWADPEADVPRSARPSIMLLGGGDALEEGTSDDPAAVLSPQYAPRKASTDSALVFSEHAEAETDI</sequence>
<dbReference type="SMART" id="SM00233">
    <property type="entry name" value="PH"/>
    <property type="match status" value="1"/>
</dbReference>
<dbReference type="KEGG" id="mbr:MONBRDRAFT_7155"/>
<comment type="subcellular location">
    <subcellularLocation>
        <location evidence="1">Cell membrane</location>
    </subcellularLocation>
</comment>
<evidence type="ECO:0000256" key="1">
    <source>
        <dbReference type="ARBA" id="ARBA00004236"/>
    </source>
</evidence>
<keyword evidence="8" id="KW-1185">Reference proteome</keyword>
<dbReference type="GO" id="GO:0043495">
    <property type="term" value="F:protein-membrane adaptor activity"/>
    <property type="evidence" value="ECO:0000318"/>
    <property type="project" value="GO_Central"/>
</dbReference>
<evidence type="ECO:0000313" key="8">
    <source>
        <dbReference type="Proteomes" id="UP000001357"/>
    </source>
</evidence>
<dbReference type="Gene3D" id="2.30.42.10">
    <property type="match status" value="1"/>
</dbReference>
<feature type="compositionally biased region" description="Polar residues" evidence="4">
    <location>
        <begin position="32"/>
        <end position="47"/>
    </location>
</feature>
<feature type="region of interest" description="Disordered" evidence="4">
    <location>
        <begin position="1"/>
        <end position="194"/>
    </location>
</feature>
<dbReference type="PROSITE" id="PS50003">
    <property type="entry name" value="PH_DOMAIN"/>
    <property type="match status" value="1"/>
</dbReference>
<feature type="region of interest" description="Disordered" evidence="4">
    <location>
        <begin position="347"/>
        <end position="373"/>
    </location>
</feature>
<dbReference type="InterPro" id="IPR011993">
    <property type="entry name" value="PH-like_dom_sf"/>
</dbReference>
<feature type="domain" description="PDZ" evidence="6">
    <location>
        <begin position="433"/>
        <end position="512"/>
    </location>
</feature>
<dbReference type="InParanoid" id="A9UW37"/>
<feature type="compositionally biased region" description="Polar residues" evidence="4">
    <location>
        <begin position="565"/>
        <end position="579"/>
    </location>
</feature>
<dbReference type="RefSeq" id="XP_001744544.1">
    <property type="nucleotide sequence ID" value="XM_001744492.1"/>
</dbReference>
<feature type="compositionally biased region" description="Polar residues" evidence="4">
    <location>
        <begin position="246"/>
        <end position="256"/>
    </location>
</feature>
<evidence type="ECO:0000256" key="4">
    <source>
        <dbReference type="SAM" id="MobiDB-lite"/>
    </source>
</evidence>
<feature type="region of interest" description="Disordered" evidence="4">
    <location>
        <begin position="777"/>
        <end position="839"/>
    </location>
</feature>
<organism evidence="7 8">
    <name type="scientific">Monosiga brevicollis</name>
    <name type="common">Choanoflagellate</name>
    <dbReference type="NCBI Taxonomy" id="81824"/>
    <lineage>
        <taxon>Eukaryota</taxon>
        <taxon>Choanoflagellata</taxon>
        <taxon>Craspedida</taxon>
        <taxon>Salpingoecidae</taxon>
        <taxon>Monosiga</taxon>
    </lineage>
</organism>
<dbReference type="InterPro" id="IPR036034">
    <property type="entry name" value="PDZ_sf"/>
</dbReference>
<dbReference type="SUPFAM" id="SSF50156">
    <property type="entry name" value="PDZ domain-like"/>
    <property type="match status" value="1"/>
</dbReference>
<reference evidence="7 8" key="1">
    <citation type="journal article" date="2008" name="Nature">
        <title>The genome of the choanoflagellate Monosiga brevicollis and the origin of metazoans.</title>
        <authorList>
            <consortium name="JGI Sequencing"/>
            <person name="King N."/>
            <person name="Westbrook M.J."/>
            <person name="Young S.L."/>
            <person name="Kuo A."/>
            <person name="Abedin M."/>
            <person name="Chapman J."/>
            <person name="Fairclough S."/>
            <person name="Hellsten U."/>
            <person name="Isogai Y."/>
            <person name="Letunic I."/>
            <person name="Marr M."/>
            <person name="Pincus D."/>
            <person name="Putnam N."/>
            <person name="Rokas A."/>
            <person name="Wright K.J."/>
            <person name="Zuzow R."/>
            <person name="Dirks W."/>
            <person name="Good M."/>
            <person name="Goodstein D."/>
            <person name="Lemons D."/>
            <person name="Li W."/>
            <person name="Lyons J.B."/>
            <person name="Morris A."/>
            <person name="Nichols S."/>
            <person name="Richter D.J."/>
            <person name="Salamov A."/>
            <person name="Bork P."/>
            <person name="Lim W.A."/>
            <person name="Manning G."/>
            <person name="Miller W.T."/>
            <person name="McGinnis W."/>
            <person name="Shapiro H."/>
            <person name="Tjian R."/>
            <person name="Grigoriev I.V."/>
            <person name="Rokhsar D."/>
        </authorList>
    </citation>
    <scope>NUCLEOTIDE SEQUENCE [LARGE SCALE GENOMIC DNA]</scope>
    <source>
        <strain evidence="8">MX1 / ATCC 50154</strain>
    </source>
</reference>